<dbReference type="InterPro" id="IPR029052">
    <property type="entry name" value="Metallo-depent_PP-like"/>
</dbReference>
<gene>
    <name evidence="2" type="ORF">CS022_15310</name>
</gene>
<dbReference type="RefSeq" id="WP_129123011.1">
    <property type="nucleotide sequence ID" value="NZ_PEIB01000019.1"/>
</dbReference>
<sequence>MEFSHRFVDATEKERVFIVGDIHGKLSLLKHTLDQVNFDIDNDLLIGVGDLIDRGPESAETLCFYSQHDWFLSVIGNHEWMLNKAFLVWDKIELNKEEQRYKPHWLRNGGDWAEDFSYSKLKDMADIIHSMPCVITCKVQSGKTIGISHAQPHSLDWKEMQNWRGDLMDNPRWIWGRTRIKGEPEGEISNVDMTFHGHTRSDDMLSVSNSHFLDTASVNDYNGGFILYEVNSGSTFKGLTQIDFCNIEETTQ</sequence>
<feature type="domain" description="Calcineurin-like phosphoesterase" evidence="1">
    <location>
        <begin position="15"/>
        <end position="199"/>
    </location>
</feature>
<keyword evidence="3" id="KW-1185">Reference proteome</keyword>
<dbReference type="GO" id="GO:0005737">
    <property type="term" value="C:cytoplasm"/>
    <property type="evidence" value="ECO:0007669"/>
    <property type="project" value="TreeGrafter"/>
</dbReference>
<accession>A0A4Q0YNM3</accession>
<dbReference type="PANTHER" id="PTHR42850:SF11">
    <property type="entry name" value="BIS(5'-NUCLEOSYL)-TETRAPHOSPHATASE [SYMMETRICAL]"/>
    <property type="match status" value="1"/>
</dbReference>
<dbReference type="EMBL" id="PEIB01000019">
    <property type="protein sequence ID" value="RXJ72547.1"/>
    <property type="molecule type" value="Genomic_DNA"/>
</dbReference>
<dbReference type="GO" id="GO:0016791">
    <property type="term" value="F:phosphatase activity"/>
    <property type="evidence" value="ECO:0007669"/>
    <property type="project" value="TreeGrafter"/>
</dbReference>
<dbReference type="PANTHER" id="PTHR42850">
    <property type="entry name" value="METALLOPHOSPHOESTERASE"/>
    <property type="match status" value="1"/>
</dbReference>
<comment type="caution">
    <text evidence="2">The sequence shown here is derived from an EMBL/GenBank/DDBJ whole genome shotgun (WGS) entry which is preliminary data.</text>
</comment>
<dbReference type="InterPro" id="IPR050126">
    <property type="entry name" value="Ap4A_hydrolase"/>
</dbReference>
<proteinExistence type="predicted"/>
<dbReference type="Proteomes" id="UP000290287">
    <property type="component" value="Unassembled WGS sequence"/>
</dbReference>
<dbReference type="InterPro" id="IPR004843">
    <property type="entry name" value="Calcineurin-like_PHP"/>
</dbReference>
<dbReference type="SUPFAM" id="SSF56300">
    <property type="entry name" value="Metallo-dependent phosphatases"/>
    <property type="match status" value="1"/>
</dbReference>
<dbReference type="AlphaFoldDB" id="A0A4Q0YNM3"/>
<dbReference type="GO" id="GO:0110154">
    <property type="term" value="P:RNA decapping"/>
    <property type="evidence" value="ECO:0007669"/>
    <property type="project" value="TreeGrafter"/>
</dbReference>
<name>A0A4Q0YNM3_9GAMM</name>
<dbReference type="Gene3D" id="3.60.21.10">
    <property type="match status" value="1"/>
</dbReference>
<dbReference type="GO" id="GO:0008803">
    <property type="term" value="F:bis(5'-nucleosyl)-tetraphosphatase (symmetrical) activity"/>
    <property type="evidence" value="ECO:0007669"/>
    <property type="project" value="TreeGrafter"/>
</dbReference>
<protein>
    <submittedName>
        <fullName evidence="2">Diadenosine tetraphosphatase</fullName>
    </submittedName>
</protein>
<evidence type="ECO:0000313" key="3">
    <source>
        <dbReference type="Proteomes" id="UP000290287"/>
    </source>
</evidence>
<reference evidence="2 3" key="1">
    <citation type="submission" date="2017-10" db="EMBL/GenBank/DDBJ databases">
        <title>Nyctiphanis sp. nov., isolated from the stomach of the euphausiid Nyctiphanes simplex (Hansen, 1911) in the Gulf of California.</title>
        <authorList>
            <person name="Gomez-Gil B."/>
            <person name="Aguilar-Mendez M."/>
            <person name="Lopez-Cortes A."/>
            <person name="Gomez-Gutierrez J."/>
            <person name="Roque A."/>
            <person name="Lang E."/>
            <person name="Gonzalez-Castillo A."/>
        </authorList>
    </citation>
    <scope>NUCLEOTIDE SEQUENCE [LARGE SCALE GENOMIC DNA]</scope>
    <source>
        <strain evidence="2 3">CAIM 600</strain>
    </source>
</reference>
<dbReference type="OrthoDB" id="5296354at2"/>
<evidence type="ECO:0000313" key="2">
    <source>
        <dbReference type="EMBL" id="RXJ72547.1"/>
    </source>
</evidence>
<dbReference type="Pfam" id="PF00149">
    <property type="entry name" value="Metallophos"/>
    <property type="match status" value="1"/>
</dbReference>
<evidence type="ECO:0000259" key="1">
    <source>
        <dbReference type="Pfam" id="PF00149"/>
    </source>
</evidence>
<organism evidence="2 3">
    <name type="scientific">Veronia nyctiphanis</name>
    <dbReference type="NCBI Taxonomy" id="1278244"/>
    <lineage>
        <taxon>Bacteria</taxon>
        <taxon>Pseudomonadati</taxon>
        <taxon>Pseudomonadota</taxon>
        <taxon>Gammaproteobacteria</taxon>
        <taxon>Vibrionales</taxon>
        <taxon>Vibrionaceae</taxon>
        <taxon>Veronia</taxon>
    </lineage>
</organism>